<evidence type="ECO:0000256" key="1">
    <source>
        <dbReference type="SAM" id="SignalP"/>
    </source>
</evidence>
<evidence type="ECO:0000313" key="2">
    <source>
        <dbReference type="EMBL" id="SDW25103.1"/>
    </source>
</evidence>
<keyword evidence="1" id="KW-0732">Signal</keyword>
<dbReference type="InterPro" id="IPR019850">
    <property type="entry name" value="GldD-like"/>
</dbReference>
<sequence length="189" mass="21975">MLKVTKMKHLLIFACIGLLLFSCGNDPIPKPKSYLKLEYPVNSYKKMDLQKAYSFEVSKYTQVNTRDNGWAKIEYPELKATIHITYRPVDNNLNEILKEVEKLTFEHTIKADAINSVPYENFKKKVYGKLYNVEGDVATNLQFRVTDSVNHVLSGALYFYVKPNYDSILPAINYIEKDIKHLVETLEWK</sequence>
<evidence type="ECO:0000313" key="3">
    <source>
        <dbReference type="Proteomes" id="UP000199595"/>
    </source>
</evidence>
<dbReference type="Proteomes" id="UP000199595">
    <property type="component" value="Unassembled WGS sequence"/>
</dbReference>
<reference evidence="2 3" key="1">
    <citation type="submission" date="2016-10" db="EMBL/GenBank/DDBJ databases">
        <authorList>
            <person name="de Groot N.N."/>
        </authorList>
    </citation>
    <scope>NUCLEOTIDE SEQUENCE [LARGE SCALE GENOMIC DNA]</scope>
    <source>
        <strain evidence="2 3">DSM 24956</strain>
    </source>
</reference>
<protein>
    <submittedName>
        <fullName evidence="2">Protein involved in gliding motility GldD</fullName>
    </submittedName>
</protein>
<dbReference type="STRING" id="762486.SAMN05444411_101358"/>
<accession>A0A1H2S0A0</accession>
<dbReference type="Pfam" id="PF25593">
    <property type="entry name" value="GldD_lipo"/>
    <property type="match status" value="1"/>
</dbReference>
<keyword evidence="3" id="KW-1185">Reference proteome</keyword>
<name>A0A1H2S0A0_9FLAO</name>
<dbReference type="NCBIfam" id="TIGR03512">
    <property type="entry name" value="GldD_lipo"/>
    <property type="match status" value="1"/>
</dbReference>
<feature type="signal peptide" evidence="1">
    <location>
        <begin position="1"/>
        <end position="24"/>
    </location>
</feature>
<proteinExistence type="predicted"/>
<dbReference type="EMBL" id="FNNJ01000001">
    <property type="protein sequence ID" value="SDW25103.1"/>
    <property type="molecule type" value="Genomic_DNA"/>
</dbReference>
<dbReference type="AlphaFoldDB" id="A0A1H2S0A0"/>
<feature type="chain" id="PRO_5011490365" evidence="1">
    <location>
        <begin position="25"/>
        <end position="189"/>
    </location>
</feature>
<dbReference type="PROSITE" id="PS51257">
    <property type="entry name" value="PROKAR_LIPOPROTEIN"/>
    <property type="match status" value="1"/>
</dbReference>
<gene>
    <name evidence="2" type="ORF">SAMN05444411_101358</name>
</gene>
<organism evidence="2 3">
    <name type="scientific">Lutibacter oricola</name>
    <dbReference type="NCBI Taxonomy" id="762486"/>
    <lineage>
        <taxon>Bacteria</taxon>
        <taxon>Pseudomonadati</taxon>
        <taxon>Bacteroidota</taxon>
        <taxon>Flavobacteriia</taxon>
        <taxon>Flavobacteriales</taxon>
        <taxon>Flavobacteriaceae</taxon>
        <taxon>Lutibacter</taxon>
    </lineage>
</organism>